<dbReference type="EnsemblBacteria" id="AAS94608">
    <property type="protein sequence ID" value="AAS94608"/>
    <property type="gene ID" value="DVU_0124"/>
</dbReference>
<evidence type="ECO:0000313" key="1">
    <source>
        <dbReference type="EMBL" id="AAS94608.1"/>
    </source>
</evidence>
<protein>
    <submittedName>
        <fullName evidence="1">Uncharacterized protein</fullName>
    </submittedName>
</protein>
<gene>
    <name evidence="1" type="ordered locus">DVU_0124</name>
</gene>
<dbReference type="HOGENOM" id="CLU_2896828_0_0_7"/>
<organism evidence="1 2">
    <name type="scientific">Nitratidesulfovibrio vulgaris (strain ATCC 29579 / DSM 644 / CCUG 34227 / NCIMB 8303 / VKM B-1760 / Hildenborough)</name>
    <name type="common">Desulfovibrio vulgaris</name>
    <dbReference type="NCBI Taxonomy" id="882"/>
    <lineage>
        <taxon>Bacteria</taxon>
        <taxon>Pseudomonadati</taxon>
        <taxon>Thermodesulfobacteriota</taxon>
        <taxon>Desulfovibrionia</taxon>
        <taxon>Desulfovibrionales</taxon>
        <taxon>Desulfovibrionaceae</taxon>
        <taxon>Nitratidesulfovibrio</taxon>
    </lineage>
</organism>
<keyword evidence="2" id="KW-1185">Reference proteome</keyword>
<dbReference type="AlphaFoldDB" id="Q72FT9"/>
<evidence type="ECO:0000313" key="2">
    <source>
        <dbReference type="Proteomes" id="UP000002194"/>
    </source>
</evidence>
<name>Q72FT9_NITV2</name>
<sequence>MPCLLGVQSQMVTSSMSCFSCVFAGREWNGSTNDVPLREHVPVRVRSLKEPEPILAPAMALW</sequence>
<dbReference type="KEGG" id="dvu:DVU_0124"/>
<dbReference type="STRING" id="882.DVU_0124"/>
<dbReference type="EMBL" id="AE017285">
    <property type="protein sequence ID" value="AAS94608.1"/>
    <property type="molecule type" value="Genomic_DNA"/>
</dbReference>
<accession>Q72FT9</accession>
<reference evidence="1 2" key="1">
    <citation type="journal article" date="2004" name="Nat. Biotechnol.">
        <title>The genome sequence of the anaerobic, sulfate-reducing bacterium Desulfovibrio vulgaris Hildenborough.</title>
        <authorList>
            <person name="Heidelberg J.F."/>
            <person name="Seshadri R."/>
            <person name="Haveman S.A."/>
            <person name="Hemme C.L."/>
            <person name="Paulsen I.T."/>
            <person name="Kolonay J.F."/>
            <person name="Eisen J.A."/>
            <person name="Ward N."/>
            <person name="Methe B."/>
            <person name="Brinkac L.M."/>
            <person name="Daugherty S.C."/>
            <person name="Deboy R.T."/>
            <person name="Dodson R.J."/>
            <person name="Durkin A.S."/>
            <person name="Madupu R."/>
            <person name="Nelson W.C."/>
            <person name="Sullivan S.A."/>
            <person name="Fouts D."/>
            <person name="Haft D.H."/>
            <person name="Selengut J."/>
            <person name="Peterson J.D."/>
            <person name="Davidsen T.M."/>
            <person name="Zafar N."/>
            <person name="Zhou L."/>
            <person name="Radune D."/>
            <person name="Dimitrov G."/>
            <person name="Hance M."/>
            <person name="Tran K."/>
            <person name="Khouri H."/>
            <person name="Gill J."/>
            <person name="Utterback T.R."/>
            <person name="Feldblyum T.V."/>
            <person name="Wall J.D."/>
            <person name="Voordouw G."/>
            <person name="Fraser C.M."/>
        </authorList>
    </citation>
    <scope>NUCLEOTIDE SEQUENCE [LARGE SCALE GENOMIC DNA]</scope>
    <source>
        <strain evidence="2">ATCC 29579 / DSM 644 / NCIMB 8303 / VKM B-1760 / Hildenborough</strain>
    </source>
</reference>
<dbReference type="Proteomes" id="UP000002194">
    <property type="component" value="Chromosome"/>
</dbReference>
<dbReference type="PaxDb" id="882-DVU_0124"/>
<proteinExistence type="predicted"/>